<dbReference type="PANTHER" id="PTHR15139">
    <property type="entry name" value="TUBULIN FOLDING COFACTOR C"/>
    <property type="match status" value="1"/>
</dbReference>
<gene>
    <name evidence="9" type="ORF">Esi_0005_0039</name>
</gene>
<dbReference type="AlphaFoldDB" id="D8LNN3"/>
<keyword evidence="4" id="KW-0007">Acetylation</keyword>
<evidence type="ECO:0000256" key="1">
    <source>
        <dbReference type="ARBA" id="ARBA00004496"/>
    </source>
</evidence>
<dbReference type="InterPro" id="IPR006599">
    <property type="entry name" value="CARP_motif"/>
</dbReference>
<evidence type="ECO:0000256" key="6">
    <source>
        <dbReference type="ARBA" id="ARBA00026055"/>
    </source>
</evidence>
<dbReference type="GO" id="GO:0005737">
    <property type="term" value="C:cytoplasm"/>
    <property type="evidence" value="ECO:0007669"/>
    <property type="project" value="UniProtKB-SubCell"/>
</dbReference>
<comment type="similarity">
    <text evidence="2">Belongs to the TBCC family.</text>
</comment>
<dbReference type="GO" id="GO:0007021">
    <property type="term" value="P:tubulin complex assembly"/>
    <property type="evidence" value="ECO:0007669"/>
    <property type="project" value="TreeGrafter"/>
</dbReference>
<keyword evidence="10" id="KW-1185">Reference proteome</keyword>
<name>D8LNN3_ECTSI</name>
<dbReference type="InterPro" id="IPR017901">
    <property type="entry name" value="C-CAP_CF_C-like"/>
</dbReference>
<dbReference type="eggNOG" id="KOG2512">
    <property type="taxonomic scope" value="Eukaryota"/>
</dbReference>
<evidence type="ECO:0000313" key="9">
    <source>
        <dbReference type="EMBL" id="CBN78243.1"/>
    </source>
</evidence>
<dbReference type="InterPro" id="IPR027684">
    <property type="entry name" value="TBCC"/>
</dbReference>
<dbReference type="SMART" id="SM00673">
    <property type="entry name" value="CARP"/>
    <property type="match status" value="2"/>
</dbReference>
<evidence type="ECO:0000256" key="7">
    <source>
        <dbReference type="SAM" id="MobiDB-lite"/>
    </source>
</evidence>
<evidence type="ECO:0000256" key="5">
    <source>
        <dbReference type="ARBA" id="ARBA00023186"/>
    </source>
</evidence>
<dbReference type="PROSITE" id="PS51329">
    <property type="entry name" value="C_CAP_COFACTOR_C"/>
    <property type="match status" value="1"/>
</dbReference>
<dbReference type="GO" id="GO:0007023">
    <property type="term" value="P:post-chaperonin tubulin folding pathway"/>
    <property type="evidence" value="ECO:0007669"/>
    <property type="project" value="InterPro"/>
</dbReference>
<accession>D8LNN3</accession>
<sequence>MEGNKDEPAAGQHSSGDQEELRRQQAHLNFSASHQARQAARHQASNNGGEGDVGNDDEARHNEESAALFNETFTADTQDITNTLDRLVAESKQRPSQTAAGTGLAGARHAHGEAKALPGKGHSDTSAAPAVDGESGVREELDVLVDRVKGLRKRTAEATLFLTVYDLRRAQEEVGRLWASVESTRAELAPRKRFAFRSKAKAKGRDARRGGGGIPAREEGLARKRVDETGGGEKEAEGGPGIRGMKGREVDVSAEDADKDKDFNVADLDDCKVTILHVLGALRLRRLTSCRVVCGPVRGPIYVEGCRNCVIVTAGRQLRIHESRHVDFYVLVASGPIIEDCSGLRFAPAGLRYPEYQHHLQAAGLEEDAVTNAWADVKDFKWHRAQQSPNWTVIPDSERESDSLAMAAPK</sequence>
<dbReference type="Pfam" id="PF16752">
    <property type="entry name" value="TBCC_N"/>
    <property type="match status" value="1"/>
</dbReference>
<feature type="compositionally biased region" description="Low complexity" evidence="7">
    <location>
        <begin position="31"/>
        <end position="47"/>
    </location>
</feature>
<comment type="subcellular location">
    <subcellularLocation>
        <location evidence="1">Cytoplasm</location>
    </subcellularLocation>
</comment>
<organism evidence="9 10">
    <name type="scientific">Ectocarpus siliculosus</name>
    <name type="common">Brown alga</name>
    <name type="synonym">Conferva siliculosa</name>
    <dbReference type="NCBI Taxonomy" id="2880"/>
    <lineage>
        <taxon>Eukaryota</taxon>
        <taxon>Sar</taxon>
        <taxon>Stramenopiles</taxon>
        <taxon>Ochrophyta</taxon>
        <taxon>PX clade</taxon>
        <taxon>Phaeophyceae</taxon>
        <taxon>Ectocarpales</taxon>
        <taxon>Ectocarpaceae</taxon>
        <taxon>Ectocarpus</taxon>
    </lineage>
</organism>
<dbReference type="Gene3D" id="2.160.20.70">
    <property type="match status" value="1"/>
</dbReference>
<reference evidence="9 10" key="1">
    <citation type="journal article" date="2010" name="Nature">
        <title>The Ectocarpus genome and the independent evolution of multicellularity in brown algae.</title>
        <authorList>
            <person name="Cock J.M."/>
            <person name="Sterck L."/>
            <person name="Rouze P."/>
            <person name="Scornet D."/>
            <person name="Allen A.E."/>
            <person name="Amoutzias G."/>
            <person name="Anthouard V."/>
            <person name="Artiguenave F."/>
            <person name="Aury J.M."/>
            <person name="Badger J.H."/>
            <person name="Beszteri B."/>
            <person name="Billiau K."/>
            <person name="Bonnet E."/>
            <person name="Bothwell J.H."/>
            <person name="Bowler C."/>
            <person name="Boyen C."/>
            <person name="Brownlee C."/>
            <person name="Carrano C.J."/>
            <person name="Charrier B."/>
            <person name="Cho G.Y."/>
            <person name="Coelho S.M."/>
            <person name="Collen J."/>
            <person name="Corre E."/>
            <person name="Da Silva C."/>
            <person name="Delage L."/>
            <person name="Delaroque N."/>
            <person name="Dittami S.M."/>
            <person name="Doulbeau S."/>
            <person name="Elias M."/>
            <person name="Farnham G."/>
            <person name="Gachon C.M."/>
            <person name="Gschloessl B."/>
            <person name="Heesch S."/>
            <person name="Jabbari K."/>
            <person name="Jubin C."/>
            <person name="Kawai H."/>
            <person name="Kimura K."/>
            <person name="Kloareg B."/>
            <person name="Kupper F.C."/>
            <person name="Lang D."/>
            <person name="Le Bail A."/>
            <person name="Leblanc C."/>
            <person name="Lerouge P."/>
            <person name="Lohr M."/>
            <person name="Lopez P.J."/>
            <person name="Martens C."/>
            <person name="Maumus F."/>
            <person name="Michel G."/>
            <person name="Miranda-Saavedra D."/>
            <person name="Morales J."/>
            <person name="Moreau H."/>
            <person name="Motomura T."/>
            <person name="Nagasato C."/>
            <person name="Napoli C.A."/>
            <person name="Nelson D.R."/>
            <person name="Nyvall-Collen P."/>
            <person name="Peters A.F."/>
            <person name="Pommier C."/>
            <person name="Potin P."/>
            <person name="Poulain J."/>
            <person name="Quesneville H."/>
            <person name="Read B."/>
            <person name="Rensing S.A."/>
            <person name="Ritter A."/>
            <person name="Rousvoal S."/>
            <person name="Samanta M."/>
            <person name="Samson G."/>
            <person name="Schroeder D.C."/>
            <person name="Segurens B."/>
            <person name="Strittmatter M."/>
            <person name="Tonon T."/>
            <person name="Tregear J.W."/>
            <person name="Valentin K."/>
            <person name="von Dassow P."/>
            <person name="Yamagishi T."/>
            <person name="Van de Peer Y."/>
            <person name="Wincker P."/>
        </authorList>
    </citation>
    <scope>NUCLEOTIDE SEQUENCE [LARGE SCALE GENOMIC DNA]</scope>
    <source>
        <strain evidence="10">Ec32 / CCAP1310/4</strain>
    </source>
</reference>
<dbReference type="InterPro" id="IPR016098">
    <property type="entry name" value="CAP/MinC_C"/>
</dbReference>
<evidence type="ECO:0000313" key="10">
    <source>
        <dbReference type="Proteomes" id="UP000002630"/>
    </source>
</evidence>
<keyword evidence="5" id="KW-0143">Chaperone</keyword>
<dbReference type="STRING" id="2880.D8LNN3"/>
<dbReference type="PANTHER" id="PTHR15139:SF0">
    <property type="entry name" value="TUBULIN-SPECIFIC CHAPERONE C"/>
    <property type="match status" value="1"/>
</dbReference>
<comment type="subunit">
    <text evidence="6">Supercomplex made of cofactors A to E. Cofactors A and D function by capturing and stabilizing tubulin in a quasi-native conformation. Cofactor E binds to the cofactor D-tubulin complex; interaction with cofactor C then causes the release of tubulin polypeptides that are committed to the native state.</text>
</comment>
<dbReference type="OrthoDB" id="194775at2759"/>
<dbReference type="InterPro" id="IPR038397">
    <property type="entry name" value="TBCC_N_sf"/>
</dbReference>
<feature type="region of interest" description="Disordered" evidence="7">
    <location>
        <begin position="199"/>
        <end position="248"/>
    </location>
</feature>
<feature type="region of interest" description="Disordered" evidence="7">
    <location>
        <begin position="90"/>
        <end position="135"/>
    </location>
</feature>
<dbReference type="InParanoid" id="D8LNN3"/>
<feature type="compositionally biased region" description="Basic and acidic residues" evidence="7">
    <location>
        <begin position="216"/>
        <end position="237"/>
    </location>
</feature>
<dbReference type="Pfam" id="PF07986">
    <property type="entry name" value="TBCC"/>
    <property type="match status" value="1"/>
</dbReference>
<dbReference type="GO" id="GO:0015631">
    <property type="term" value="F:tubulin binding"/>
    <property type="evidence" value="ECO:0007669"/>
    <property type="project" value="InterPro"/>
</dbReference>
<dbReference type="EMBL" id="FN649760">
    <property type="protein sequence ID" value="CBN78243.1"/>
    <property type="molecule type" value="Genomic_DNA"/>
</dbReference>
<feature type="domain" description="C-CAP/cofactor C-like" evidence="8">
    <location>
        <begin position="215"/>
        <end position="382"/>
    </location>
</feature>
<feature type="region of interest" description="Disordered" evidence="7">
    <location>
        <begin position="1"/>
        <end position="62"/>
    </location>
</feature>
<dbReference type="Proteomes" id="UP000002630">
    <property type="component" value="Unassembled WGS sequence"/>
</dbReference>
<evidence type="ECO:0000256" key="3">
    <source>
        <dbReference type="ARBA" id="ARBA00022490"/>
    </source>
</evidence>
<dbReference type="InterPro" id="IPR031925">
    <property type="entry name" value="TBCC_N"/>
</dbReference>
<protein>
    <submittedName>
        <fullName evidence="9">Putative: Beta-tubulin folding cofactor C</fullName>
    </submittedName>
</protein>
<evidence type="ECO:0000259" key="8">
    <source>
        <dbReference type="PROSITE" id="PS51329"/>
    </source>
</evidence>
<dbReference type="Gene3D" id="1.20.58.1250">
    <property type="entry name" value="Tubulin Binding Cofactor C, N-terminal domain"/>
    <property type="match status" value="1"/>
</dbReference>
<dbReference type="InterPro" id="IPR012945">
    <property type="entry name" value="Tubulin-bd_cofactor_C_dom"/>
</dbReference>
<evidence type="ECO:0000256" key="4">
    <source>
        <dbReference type="ARBA" id="ARBA00022990"/>
    </source>
</evidence>
<keyword evidence="3" id="KW-0963">Cytoplasm</keyword>
<evidence type="ECO:0000256" key="2">
    <source>
        <dbReference type="ARBA" id="ARBA00008848"/>
    </source>
</evidence>
<proteinExistence type="inferred from homology"/>